<dbReference type="PANTHER" id="PTHR36844:SF1">
    <property type="entry name" value="PROTEASE PRSW"/>
    <property type="match status" value="1"/>
</dbReference>
<feature type="transmembrane region" description="Helical" evidence="1">
    <location>
        <begin position="205"/>
        <end position="225"/>
    </location>
</feature>
<keyword evidence="1" id="KW-0812">Transmembrane</keyword>
<feature type="transmembrane region" description="Helical" evidence="1">
    <location>
        <begin position="134"/>
        <end position="158"/>
    </location>
</feature>
<feature type="transmembrane region" description="Helical" evidence="1">
    <location>
        <begin position="75"/>
        <end position="92"/>
    </location>
</feature>
<keyword evidence="3" id="KW-1185">Reference proteome</keyword>
<dbReference type="Proteomes" id="UP001304769">
    <property type="component" value="Unassembled WGS sequence"/>
</dbReference>
<dbReference type="GO" id="GO:0006508">
    <property type="term" value="P:proteolysis"/>
    <property type="evidence" value="ECO:0007669"/>
    <property type="project" value="UniProtKB-KW"/>
</dbReference>
<keyword evidence="2" id="KW-0645">Protease</keyword>
<keyword evidence="1" id="KW-0472">Membrane</keyword>
<feature type="transmembrane region" description="Helical" evidence="1">
    <location>
        <begin position="178"/>
        <end position="198"/>
    </location>
</feature>
<gene>
    <name evidence="2" type="ORF">SPF06_21715</name>
</gene>
<dbReference type="InterPro" id="IPR026898">
    <property type="entry name" value="PrsW"/>
</dbReference>
<evidence type="ECO:0000313" key="2">
    <source>
        <dbReference type="EMBL" id="MEA5457341.1"/>
    </source>
</evidence>
<protein>
    <submittedName>
        <fullName evidence="2">PrsW family glutamic-type intramembrane protease</fullName>
        <ecNumber evidence="2">3.4.-.-</ecNumber>
    </submittedName>
</protein>
<feature type="transmembrane region" description="Helical" evidence="1">
    <location>
        <begin position="252"/>
        <end position="272"/>
    </location>
</feature>
<dbReference type="PANTHER" id="PTHR36844">
    <property type="entry name" value="PROTEASE PRSW"/>
    <property type="match status" value="1"/>
</dbReference>
<name>A0ABU5TE26_9MICC</name>
<reference evidence="2 3" key="1">
    <citation type="submission" date="2023-12" db="EMBL/GenBank/DDBJ databases">
        <title>Sinomonas terricola sp. nov, isolated from litchi orchard soil in Guangdong, PR China.</title>
        <authorList>
            <person name="Jiaxin W."/>
            <person name="Yang Z."/>
            <person name="Honghui Z."/>
        </authorList>
    </citation>
    <scope>NUCLEOTIDE SEQUENCE [LARGE SCALE GENOMIC DNA]</scope>
    <source>
        <strain evidence="2 3">JGH33</strain>
    </source>
</reference>
<dbReference type="Pfam" id="PF13367">
    <property type="entry name" value="PrsW-protease"/>
    <property type="match status" value="1"/>
</dbReference>
<dbReference type="RefSeq" id="WP_323281253.1">
    <property type="nucleotide sequence ID" value="NZ_JAYGGQ010000028.1"/>
</dbReference>
<proteinExistence type="predicted"/>
<dbReference type="EMBL" id="JAYGGQ010000028">
    <property type="protein sequence ID" value="MEA5457341.1"/>
    <property type="molecule type" value="Genomic_DNA"/>
</dbReference>
<feature type="transmembrane region" description="Helical" evidence="1">
    <location>
        <begin position="15"/>
        <end position="35"/>
    </location>
</feature>
<feature type="transmembrane region" description="Helical" evidence="1">
    <location>
        <begin position="104"/>
        <end position="122"/>
    </location>
</feature>
<organism evidence="2 3">
    <name type="scientific">Sinomonas terricola</name>
    <dbReference type="NCBI Taxonomy" id="3110330"/>
    <lineage>
        <taxon>Bacteria</taxon>
        <taxon>Bacillati</taxon>
        <taxon>Actinomycetota</taxon>
        <taxon>Actinomycetes</taxon>
        <taxon>Micrococcales</taxon>
        <taxon>Micrococcaceae</taxon>
        <taxon>Sinomonas</taxon>
    </lineage>
</organism>
<sequence>MDADEVPAEKRREGWWWKALLSGLSLWAAVIVVTATTHSSALIPTLILVGSFLVPFCVVLFVVERVSGILRPLDVFMAFLLGGVFGVLGASLLESDLHPSPWLYLQVALVEEFVKALILIAVPRSALPRSAAQGGFLGACVGAGFAAFESAGYAFNAAVTTKGIDLASLLQSEATRSILAPVCHVLWTALLGVVIFGAARGFTRFRITAGVLGAFVGVVALHALWDGMQDLSLALASAATGTRQGEPLASGFYVIGLVVVAVTGLASLSLAVRYHEADKKHMGPEAEPGETPRT</sequence>
<evidence type="ECO:0000256" key="1">
    <source>
        <dbReference type="SAM" id="Phobius"/>
    </source>
</evidence>
<evidence type="ECO:0000313" key="3">
    <source>
        <dbReference type="Proteomes" id="UP001304769"/>
    </source>
</evidence>
<keyword evidence="2" id="KW-0378">Hydrolase</keyword>
<keyword evidence="1" id="KW-1133">Transmembrane helix</keyword>
<dbReference type="EC" id="3.4.-.-" evidence="2"/>
<accession>A0ABU5TE26</accession>
<dbReference type="GO" id="GO:0008233">
    <property type="term" value="F:peptidase activity"/>
    <property type="evidence" value="ECO:0007669"/>
    <property type="project" value="UniProtKB-KW"/>
</dbReference>
<feature type="transmembrane region" description="Helical" evidence="1">
    <location>
        <begin position="41"/>
        <end position="63"/>
    </location>
</feature>
<comment type="caution">
    <text evidence="2">The sequence shown here is derived from an EMBL/GenBank/DDBJ whole genome shotgun (WGS) entry which is preliminary data.</text>
</comment>